<name>A0ABZ0ZU60_9ACTN</name>
<dbReference type="Pfam" id="PF04069">
    <property type="entry name" value="OpuAC"/>
    <property type="match status" value="1"/>
</dbReference>
<dbReference type="SUPFAM" id="SSF53850">
    <property type="entry name" value="Periplasmic binding protein-like II"/>
    <property type="match status" value="1"/>
</dbReference>
<dbReference type="EMBL" id="CP141059">
    <property type="protein sequence ID" value="WQQ27600.1"/>
    <property type="molecule type" value="Genomic_DNA"/>
</dbReference>
<evidence type="ECO:0000313" key="3">
    <source>
        <dbReference type="Proteomes" id="UP001327225"/>
    </source>
</evidence>
<dbReference type="RefSeq" id="WP_322456593.1">
    <property type="nucleotide sequence ID" value="NZ_CP141059.1"/>
</dbReference>
<dbReference type="PROSITE" id="PS51257">
    <property type="entry name" value="PROKAR_LIPOPROTEIN"/>
    <property type="match status" value="1"/>
</dbReference>
<dbReference type="Gene3D" id="3.40.190.10">
    <property type="entry name" value="Periplasmic binding protein-like II"/>
    <property type="match status" value="1"/>
</dbReference>
<proteinExistence type="predicted"/>
<sequence>MLDLNKRWAGLAALASSGVLVLTACGGGSVGDETKANEEKIAEAGGTCGDFNIIVNPWVGFTADAYVVGAVAEEKLACNVTYLDLKEGGPSYQALKSGDGDVILEEWSHAEELKAAEDGGYAQDVGSPGNVGIIGWYVPQWLAEDHPDIMEWENLNDYADEFETSESDGKGQFLGSDPTFTQYDEAIVENLDLDYKVVFSGGETATVQAFKKAQENKEWLIGYFWEPQYIHAEVPMERVSLPPYEEGCDADKSAVACDYAETELKKVARTEFIESDSTAAALVQNFSWTNEDQNQVASYITSEGMSPEDAAARWIEENPDKVEAWLPQ</sequence>
<evidence type="ECO:0000313" key="2">
    <source>
        <dbReference type="EMBL" id="WQQ27600.1"/>
    </source>
</evidence>
<organism evidence="2 3">
    <name type="scientific">Nocardioides bizhenqiangii</name>
    <dbReference type="NCBI Taxonomy" id="3095076"/>
    <lineage>
        <taxon>Bacteria</taxon>
        <taxon>Bacillati</taxon>
        <taxon>Actinomycetota</taxon>
        <taxon>Actinomycetes</taxon>
        <taxon>Propionibacteriales</taxon>
        <taxon>Nocardioidaceae</taxon>
        <taxon>Nocardioides</taxon>
    </lineage>
</organism>
<protein>
    <submittedName>
        <fullName evidence="2">Glycine betaine ABC transporter substrate-binding protein</fullName>
    </submittedName>
</protein>
<dbReference type="Proteomes" id="UP001327225">
    <property type="component" value="Chromosome"/>
</dbReference>
<feature type="domain" description="ABC-type glycine betaine transport system substrate-binding" evidence="1">
    <location>
        <begin position="52"/>
        <end position="317"/>
    </location>
</feature>
<accession>A0ABZ0ZU60</accession>
<dbReference type="Gene3D" id="3.40.190.100">
    <property type="entry name" value="Glycine betaine-binding periplasmic protein, domain 2"/>
    <property type="match status" value="1"/>
</dbReference>
<reference evidence="3" key="1">
    <citation type="submission" date="2023-12" db="EMBL/GenBank/DDBJ databases">
        <title>Novel species in genus Nocardioides.</title>
        <authorList>
            <person name="Zhou H."/>
        </authorList>
    </citation>
    <scope>NUCLEOTIDE SEQUENCE [LARGE SCALE GENOMIC DNA]</scope>
    <source>
        <strain evidence="3">HM61</strain>
    </source>
</reference>
<gene>
    <name evidence="2" type="ORF">SHK19_05040</name>
</gene>
<keyword evidence="3" id="KW-1185">Reference proteome</keyword>
<evidence type="ECO:0000259" key="1">
    <source>
        <dbReference type="Pfam" id="PF04069"/>
    </source>
</evidence>
<dbReference type="InterPro" id="IPR007210">
    <property type="entry name" value="ABC_Gly_betaine_transp_sub-bd"/>
</dbReference>